<sequence>MTGTADDLPLTADLARAARAFTKVSTRTIAESAGLTKKQVRSFEQGTIALPAADLARLKESLERYGALFIPEDETAGYGVRRRYSREKLLQLNAWEDEGGPPPQ</sequence>
<organism evidence="1 2">
    <name type="scientific">Leucobacter soli</name>
    <dbReference type="NCBI Taxonomy" id="2812850"/>
    <lineage>
        <taxon>Bacteria</taxon>
        <taxon>Bacillati</taxon>
        <taxon>Actinomycetota</taxon>
        <taxon>Actinomycetes</taxon>
        <taxon>Micrococcales</taxon>
        <taxon>Microbacteriaceae</taxon>
        <taxon>Leucobacter</taxon>
    </lineage>
</organism>
<dbReference type="Proteomes" id="UP000693892">
    <property type="component" value="Unassembled WGS sequence"/>
</dbReference>
<gene>
    <name evidence="1" type="ORF">LEUCIP111803_00859</name>
</gene>
<protein>
    <recommendedName>
        <fullName evidence="3">HTH cro/C1-type domain-containing protein</fullName>
    </recommendedName>
</protein>
<comment type="caution">
    <text evidence="1">The sequence shown here is derived from an EMBL/GenBank/DDBJ whole genome shotgun (WGS) entry which is preliminary data.</text>
</comment>
<keyword evidence="2" id="KW-1185">Reference proteome</keyword>
<dbReference type="RefSeq" id="WP_218114478.1">
    <property type="nucleotide sequence ID" value="NZ_CAJVAP010000007.1"/>
</dbReference>
<dbReference type="AlphaFoldDB" id="A0A916JWK7"/>
<name>A0A916JWK7_9MICO</name>
<accession>A0A916JWK7</accession>
<dbReference type="EMBL" id="CAJVAP010000007">
    <property type="protein sequence ID" value="CAG7605708.1"/>
    <property type="molecule type" value="Genomic_DNA"/>
</dbReference>
<evidence type="ECO:0000313" key="1">
    <source>
        <dbReference type="EMBL" id="CAG7605708.1"/>
    </source>
</evidence>
<proteinExistence type="predicted"/>
<evidence type="ECO:0000313" key="2">
    <source>
        <dbReference type="Proteomes" id="UP000693892"/>
    </source>
</evidence>
<evidence type="ECO:0008006" key="3">
    <source>
        <dbReference type="Google" id="ProtNLM"/>
    </source>
</evidence>
<reference evidence="1" key="1">
    <citation type="submission" date="2021-06" db="EMBL/GenBank/DDBJ databases">
        <authorList>
            <person name="Criscuolo A."/>
        </authorList>
    </citation>
    <scope>NUCLEOTIDE SEQUENCE</scope>
    <source>
        <strain evidence="1">CIP111803</strain>
    </source>
</reference>